<dbReference type="InterPro" id="IPR023214">
    <property type="entry name" value="HAD_sf"/>
</dbReference>
<organism evidence="1 2">
    <name type="scientific">Absidia repens</name>
    <dbReference type="NCBI Taxonomy" id="90262"/>
    <lineage>
        <taxon>Eukaryota</taxon>
        <taxon>Fungi</taxon>
        <taxon>Fungi incertae sedis</taxon>
        <taxon>Mucoromycota</taxon>
        <taxon>Mucoromycotina</taxon>
        <taxon>Mucoromycetes</taxon>
        <taxon>Mucorales</taxon>
        <taxon>Cunninghamellaceae</taxon>
        <taxon>Absidia</taxon>
    </lineage>
</organism>
<evidence type="ECO:0000313" key="1">
    <source>
        <dbReference type="EMBL" id="ORZ22251.1"/>
    </source>
</evidence>
<dbReference type="Gene3D" id="3.40.50.1000">
    <property type="entry name" value="HAD superfamily/HAD-like"/>
    <property type="match status" value="1"/>
</dbReference>
<dbReference type="NCBIfam" id="TIGR01668">
    <property type="entry name" value="YqeG_hyp_ppase"/>
    <property type="match status" value="1"/>
</dbReference>
<accession>A0A1X2IVL0</accession>
<dbReference type="InterPro" id="IPR006549">
    <property type="entry name" value="HAD-SF_hydro_IIIA"/>
</dbReference>
<reference evidence="1 2" key="1">
    <citation type="submission" date="2016-07" db="EMBL/GenBank/DDBJ databases">
        <title>Pervasive Adenine N6-methylation of Active Genes in Fungi.</title>
        <authorList>
            <consortium name="DOE Joint Genome Institute"/>
            <person name="Mondo S.J."/>
            <person name="Dannebaum R.O."/>
            <person name="Kuo R.C."/>
            <person name="Labutti K."/>
            <person name="Haridas S."/>
            <person name="Kuo A."/>
            <person name="Salamov A."/>
            <person name="Ahrendt S.R."/>
            <person name="Lipzen A."/>
            <person name="Sullivan W."/>
            <person name="Andreopoulos W.B."/>
            <person name="Clum A."/>
            <person name="Lindquist E."/>
            <person name="Daum C."/>
            <person name="Ramamoorthy G.K."/>
            <person name="Gryganskyi A."/>
            <person name="Culley D."/>
            <person name="Magnuson J.K."/>
            <person name="James T.Y."/>
            <person name="O'Malley M.A."/>
            <person name="Stajich J.E."/>
            <person name="Spatafora J.W."/>
            <person name="Visel A."/>
            <person name="Grigoriev I.V."/>
        </authorList>
    </citation>
    <scope>NUCLEOTIDE SEQUENCE [LARGE SCALE GENOMIC DNA]</scope>
    <source>
        <strain evidence="1 2">NRRL 1336</strain>
    </source>
</reference>
<dbReference type="EMBL" id="MCGE01000004">
    <property type="protein sequence ID" value="ORZ22251.1"/>
    <property type="molecule type" value="Genomic_DNA"/>
</dbReference>
<evidence type="ECO:0000313" key="2">
    <source>
        <dbReference type="Proteomes" id="UP000193560"/>
    </source>
</evidence>
<proteinExistence type="predicted"/>
<dbReference type="InterPro" id="IPR010021">
    <property type="entry name" value="PGPP1/Gep4"/>
</dbReference>
<dbReference type="SUPFAM" id="SSF56784">
    <property type="entry name" value="HAD-like"/>
    <property type="match status" value="1"/>
</dbReference>
<dbReference type="InterPro" id="IPR027706">
    <property type="entry name" value="PGP_Pase"/>
</dbReference>
<protein>
    <submittedName>
        <fullName evidence="1">Mitochondrial PGP phosphatase-domain-containing protein</fullName>
    </submittedName>
</protein>
<dbReference type="GO" id="GO:0008962">
    <property type="term" value="F:phosphatidylglycerophosphatase activity"/>
    <property type="evidence" value="ECO:0007669"/>
    <property type="project" value="InterPro"/>
</dbReference>
<dbReference type="Pfam" id="PF09419">
    <property type="entry name" value="PGP_phosphatase"/>
    <property type="match status" value="1"/>
</dbReference>
<dbReference type="NCBIfam" id="TIGR01662">
    <property type="entry name" value="HAD-SF-IIIA"/>
    <property type="match status" value="1"/>
</dbReference>
<comment type="caution">
    <text evidence="1">The sequence shown here is derived from an EMBL/GenBank/DDBJ whole genome shotgun (WGS) entry which is preliminary data.</text>
</comment>
<dbReference type="InterPro" id="IPR036412">
    <property type="entry name" value="HAD-like_sf"/>
</dbReference>
<gene>
    <name evidence="1" type="ORF">BCR42DRAFT_487834</name>
</gene>
<dbReference type="AlphaFoldDB" id="A0A1X2IVL0"/>
<dbReference type="OrthoDB" id="198652at2759"/>
<sequence length="208" mass="23325">MVQNFNFSGILNAFRLIASPSLAMPHIIVNDIREIPMESLKKHGIKAMAYDKDNCLTAPYVSTIHPPFKESWDRCKEAFGQDKVVIVSNSAGTLDDKDGKEAQALEQSLGVHVLRHTQKKPSGGDALTKHLQIPHGQIAFVGDRVLTDVMYGNLNGNLTIWTKQVITEKGDNKPAILIRRMEHQLIKMLHHLDIKPSPHPFYTNKSKD</sequence>
<dbReference type="Proteomes" id="UP000193560">
    <property type="component" value="Unassembled WGS sequence"/>
</dbReference>
<keyword evidence="2" id="KW-1185">Reference proteome</keyword>
<name>A0A1X2IVL0_9FUNG</name>
<dbReference type="STRING" id="90262.A0A1X2IVL0"/>